<name>A0ABT1VVB9_9PROT</name>
<comment type="caution">
    <text evidence="2">The sequence shown here is derived from an EMBL/GenBank/DDBJ whole genome shotgun (WGS) entry which is preliminary data.</text>
</comment>
<dbReference type="Proteomes" id="UP001524547">
    <property type="component" value="Unassembled WGS sequence"/>
</dbReference>
<dbReference type="EMBL" id="JAMZEJ010000003">
    <property type="protein sequence ID" value="MCQ8240125.1"/>
    <property type="molecule type" value="Genomic_DNA"/>
</dbReference>
<organism evidence="2 3">
    <name type="scientific">Rhizosaccharibacter radicis</name>
    <dbReference type="NCBI Taxonomy" id="2782605"/>
    <lineage>
        <taxon>Bacteria</taxon>
        <taxon>Pseudomonadati</taxon>
        <taxon>Pseudomonadota</taxon>
        <taxon>Alphaproteobacteria</taxon>
        <taxon>Acetobacterales</taxon>
        <taxon>Acetobacteraceae</taxon>
        <taxon>Rhizosaccharibacter</taxon>
    </lineage>
</organism>
<protein>
    <recommendedName>
        <fullName evidence="4">Hydroxyquinol 1,2-dioxygenase</fullName>
    </recommendedName>
</protein>
<gene>
    <name evidence="2" type="ORF">NFI88_04630</name>
</gene>
<accession>A0ABT1VVB9</accession>
<dbReference type="RefSeq" id="WP_422918875.1">
    <property type="nucleotide sequence ID" value="NZ_JAMZEJ010000003.1"/>
</dbReference>
<proteinExistence type="predicted"/>
<sequence>MFQHRRGLPAPRLAIASLLLVGIGEPSRARQAAAPAETNDARHVNADENLTVRGHHSRFQPPPAPHYDPKFDPPGSKDAFHDENTGASIGSFGSAYSAANPAPPLNRVPPNGWYDTGTKVGPR</sequence>
<evidence type="ECO:0000313" key="2">
    <source>
        <dbReference type="EMBL" id="MCQ8240125.1"/>
    </source>
</evidence>
<evidence type="ECO:0008006" key="4">
    <source>
        <dbReference type="Google" id="ProtNLM"/>
    </source>
</evidence>
<feature type="region of interest" description="Disordered" evidence="1">
    <location>
        <begin position="31"/>
        <end position="123"/>
    </location>
</feature>
<reference evidence="2 3" key="1">
    <citation type="submission" date="2022-06" db="EMBL/GenBank/DDBJ databases">
        <title>Rhizosaccharibacter gen. nov. sp. nov. KSS12, endophytic bacteria isolated from sugarcane.</title>
        <authorList>
            <person name="Pitiwittayakul N."/>
        </authorList>
    </citation>
    <scope>NUCLEOTIDE SEQUENCE [LARGE SCALE GENOMIC DNA]</scope>
    <source>
        <strain evidence="2 3">KSS12</strain>
    </source>
</reference>
<keyword evidence="3" id="KW-1185">Reference proteome</keyword>
<evidence type="ECO:0000256" key="1">
    <source>
        <dbReference type="SAM" id="MobiDB-lite"/>
    </source>
</evidence>
<evidence type="ECO:0000313" key="3">
    <source>
        <dbReference type="Proteomes" id="UP001524547"/>
    </source>
</evidence>